<gene>
    <name evidence="4" type="ORF">ASPWEDRAFT_41454</name>
</gene>
<dbReference type="PANTHER" id="PTHR23416:SF23">
    <property type="entry name" value="ACETYLTRANSFERASE C18B11.09C-RELATED"/>
    <property type="match status" value="1"/>
</dbReference>
<dbReference type="Gene3D" id="2.160.10.10">
    <property type="entry name" value="Hexapeptide repeat proteins"/>
    <property type="match status" value="1"/>
</dbReference>
<feature type="domain" description="Maltose/galactoside acetyltransferase" evidence="3">
    <location>
        <begin position="16"/>
        <end position="66"/>
    </location>
</feature>
<organism evidence="4 5">
    <name type="scientific">Aspergillus wentii DTO 134E9</name>
    <dbReference type="NCBI Taxonomy" id="1073089"/>
    <lineage>
        <taxon>Eukaryota</taxon>
        <taxon>Fungi</taxon>
        <taxon>Dikarya</taxon>
        <taxon>Ascomycota</taxon>
        <taxon>Pezizomycotina</taxon>
        <taxon>Eurotiomycetes</taxon>
        <taxon>Eurotiomycetidae</taxon>
        <taxon>Eurotiales</taxon>
        <taxon>Aspergillaceae</taxon>
        <taxon>Aspergillus</taxon>
        <taxon>Aspergillus subgen. Cremei</taxon>
    </lineage>
</organism>
<dbReference type="RefSeq" id="XP_040689923.1">
    <property type="nucleotide sequence ID" value="XM_040835565.1"/>
</dbReference>
<dbReference type="GeneID" id="63751413"/>
<reference evidence="5" key="1">
    <citation type="journal article" date="2017" name="Genome Biol.">
        <title>Comparative genomics reveals high biological diversity and specific adaptations in the industrially and medically important fungal genus Aspergillus.</title>
        <authorList>
            <person name="de Vries R.P."/>
            <person name="Riley R."/>
            <person name="Wiebenga A."/>
            <person name="Aguilar-Osorio G."/>
            <person name="Amillis S."/>
            <person name="Uchima C.A."/>
            <person name="Anderluh G."/>
            <person name="Asadollahi M."/>
            <person name="Askin M."/>
            <person name="Barry K."/>
            <person name="Battaglia E."/>
            <person name="Bayram O."/>
            <person name="Benocci T."/>
            <person name="Braus-Stromeyer S.A."/>
            <person name="Caldana C."/>
            <person name="Canovas D."/>
            <person name="Cerqueira G.C."/>
            <person name="Chen F."/>
            <person name="Chen W."/>
            <person name="Choi C."/>
            <person name="Clum A."/>
            <person name="Dos Santos R.A."/>
            <person name="Damasio A.R."/>
            <person name="Diallinas G."/>
            <person name="Emri T."/>
            <person name="Fekete E."/>
            <person name="Flipphi M."/>
            <person name="Freyberg S."/>
            <person name="Gallo A."/>
            <person name="Gournas C."/>
            <person name="Habgood R."/>
            <person name="Hainaut M."/>
            <person name="Harispe M.L."/>
            <person name="Henrissat B."/>
            <person name="Hilden K.S."/>
            <person name="Hope R."/>
            <person name="Hossain A."/>
            <person name="Karabika E."/>
            <person name="Karaffa L."/>
            <person name="Karanyi Z."/>
            <person name="Krasevec N."/>
            <person name="Kuo A."/>
            <person name="Kusch H."/>
            <person name="LaButti K."/>
            <person name="Lagendijk E.L."/>
            <person name="Lapidus A."/>
            <person name="Levasseur A."/>
            <person name="Lindquist E."/>
            <person name="Lipzen A."/>
            <person name="Logrieco A.F."/>
            <person name="MacCabe A."/>
            <person name="Maekelae M.R."/>
            <person name="Malavazi I."/>
            <person name="Melin P."/>
            <person name="Meyer V."/>
            <person name="Mielnichuk N."/>
            <person name="Miskei M."/>
            <person name="Molnar A.P."/>
            <person name="Mule G."/>
            <person name="Ngan C.Y."/>
            <person name="Orejas M."/>
            <person name="Orosz E."/>
            <person name="Ouedraogo J.P."/>
            <person name="Overkamp K.M."/>
            <person name="Park H.-S."/>
            <person name="Perrone G."/>
            <person name="Piumi F."/>
            <person name="Punt P.J."/>
            <person name="Ram A.F."/>
            <person name="Ramon A."/>
            <person name="Rauscher S."/>
            <person name="Record E."/>
            <person name="Riano-Pachon D.M."/>
            <person name="Robert V."/>
            <person name="Roehrig J."/>
            <person name="Ruller R."/>
            <person name="Salamov A."/>
            <person name="Salih N.S."/>
            <person name="Samson R.A."/>
            <person name="Sandor E."/>
            <person name="Sanguinetti M."/>
            <person name="Schuetze T."/>
            <person name="Sepcic K."/>
            <person name="Shelest E."/>
            <person name="Sherlock G."/>
            <person name="Sophianopoulou V."/>
            <person name="Squina F.M."/>
            <person name="Sun H."/>
            <person name="Susca A."/>
            <person name="Todd R.B."/>
            <person name="Tsang A."/>
            <person name="Unkles S.E."/>
            <person name="van de Wiele N."/>
            <person name="van Rossen-Uffink D."/>
            <person name="Oliveira J.V."/>
            <person name="Vesth T.C."/>
            <person name="Visser J."/>
            <person name="Yu J.-H."/>
            <person name="Zhou M."/>
            <person name="Andersen M.R."/>
            <person name="Archer D.B."/>
            <person name="Baker S.E."/>
            <person name="Benoit I."/>
            <person name="Brakhage A.A."/>
            <person name="Braus G.H."/>
            <person name="Fischer R."/>
            <person name="Frisvad J.C."/>
            <person name="Goldman G.H."/>
            <person name="Houbraken J."/>
            <person name="Oakley B."/>
            <person name="Pocsi I."/>
            <person name="Scazzocchio C."/>
            <person name="Seiboth B."/>
            <person name="vanKuyk P.A."/>
            <person name="Wortman J."/>
            <person name="Dyer P.S."/>
            <person name="Grigoriev I.V."/>
        </authorList>
    </citation>
    <scope>NUCLEOTIDE SEQUENCE [LARGE SCALE GENOMIC DNA]</scope>
    <source>
        <strain evidence="5">DTO 134E9</strain>
    </source>
</reference>
<sequence length="94" mass="10895">MYSLFDLFCLFTTLRYNPNIPKLLEARHRCRGLADDYNKLDTKTVSYDKIADVRLDLLRKVVGKVGDGTFIEPPFLPDYGCNISIGRDCFINWK</sequence>
<evidence type="ECO:0000313" key="5">
    <source>
        <dbReference type="Proteomes" id="UP000184383"/>
    </source>
</evidence>
<evidence type="ECO:0000313" key="4">
    <source>
        <dbReference type="EMBL" id="OJJ36247.1"/>
    </source>
</evidence>
<evidence type="ECO:0000256" key="2">
    <source>
        <dbReference type="ARBA" id="ARBA00022679"/>
    </source>
</evidence>
<dbReference type="InterPro" id="IPR051159">
    <property type="entry name" value="Hexapeptide_acetyltransf"/>
</dbReference>
<keyword evidence="2" id="KW-0808">Transferase</keyword>
<evidence type="ECO:0000256" key="1">
    <source>
        <dbReference type="ARBA" id="ARBA00007274"/>
    </source>
</evidence>
<dbReference type="STRING" id="1073089.A0A1L9RN40"/>
<dbReference type="PANTHER" id="PTHR23416">
    <property type="entry name" value="SIALIC ACID SYNTHASE-RELATED"/>
    <property type="match status" value="1"/>
</dbReference>
<evidence type="ECO:0000259" key="3">
    <source>
        <dbReference type="Pfam" id="PF12464"/>
    </source>
</evidence>
<dbReference type="GO" id="GO:0008374">
    <property type="term" value="F:O-acyltransferase activity"/>
    <property type="evidence" value="ECO:0007669"/>
    <property type="project" value="TreeGrafter"/>
</dbReference>
<dbReference type="OrthoDB" id="25818at2759"/>
<name>A0A1L9RN40_ASPWE</name>
<keyword evidence="5" id="KW-1185">Reference proteome</keyword>
<dbReference type="InterPro" id="IPR024688">
    <property type="entry name" value="Mac_dom"/>
</dbReference>
<protein>
    <recommendedName>
        <fullName evidence="3">Maltose/galactoside acetyltransferase domain-containing protein</fullName>
    </recommendedName>
</protein>
<accession>A0A1L9RN40</accession>
<proteinExistence type="inferred from homology"/>
<dbReference type="SUPFAM" id="SSF51161">
    <property type="entry name" value="Trimeric LpxA-like enzymes"/>
    <property type="match status" value="1"/>
</dbReference>
<dbReference type="GO" id="GO:0016407">
    <property type="term" value="F:acetyltransferase activity"/>
    <property type="evidence" value="ECO:0007669"/>
    <property type="project" value="InterPro"/>
</dbReference>
<dbReference type="Proteomes" id="UP000184383">
    <property type="component" value="Unassembled WGS sequence"/>
</dbReference>
<comment type="similarity">
    <text evidence="1">Belongs to the transferase hexapeptide repeat family.</text>
</comment>
<dbReference type="EMBL" id="KV878212">
    <property type="protein sequence ID" value="OJJ36247.1"/>
    <property type="molecule type" value="Genomic_DNA"/>
</dbReference>
<dbReference type="InterPro" id="IPR011004">
    <property type="entry name" value="Trimer_LpxA-like_sf"/>
</dbReference>
<dbReference type="VEuPathDB" id="FungiDB:ASPWEDRAFT_41454"/>
<dbReference type="Pfam" id="PF12464">
    <property type="entry name" value="Mac"/>
    <property type="match status" value="1"/>
</dbReference>
<dbReference type="AlphaFoldDB" id="A0A1L9RN40"/>